<dbReference type="Gene3D" id="1.20.1510.10">
    <property type="entry name" value="Cation efflux protein transmembrane domain"/>
    <property type="match status" value="1"/>
</dbReference>
<dbReference type="AlphaFoldDB" id="A0A2N0HKH6"/>
<feature type="transmembrane region" description="Helical" evidence="10">
    <location>
        <begin position="73"/>
        <end position="91"/>
    </location>
</feature>
<keyword evidence="3" id="KW-0813">Transport</keyword>
<dbReference type="InterPro" id="IPR058533">
    <property type="entry name" value="Cation_efflux_TM"/>
</dbReference>
<name>A0A2N0HKH6_9SPHN</name>
<keyword evidence="5" id="KW-0864">Zinc transport</keyword>
<dbReference type="NCBIfam" id="TIGR01297">
    <property type="entry name" value="CDF"/>
    <property type="match status" value="1"/>
</dbReference>
<evidence type="ECO:0000256" key="3">
    <source>
        <dbReference type="ARBA" id="ARBA00022448"/>
    </source>
</evidence>
<reference evidence="13 14" key="1">
    <citation type="submission" date="2017-11" db="EMBL/GenBank/DDBJ databases">
        <title>Genomic Encyclopedia of Type Strains, Phase III (KMG-III): the genomes of soil and plant-associated and newly described type strains.</title>
        <authorList>
            <person name="Whitman W."/>
        </authorList>
    </citation>
    <scope>NUCLEOTIDE SEQUENCE [LARGE SCALE GENOMIC DNA]</scope>
    <source>
        <strain evidence="13 14">CGMCC 1.12274</strain>
    </source>
</reference>
<evidence type="ECO:0000256" key="6">
    <source>
        <dbReference type="ARBA" id="ARBA00022989"/>
    </source>
</evidence>
<feature type="compositionally biased region" description="Basic and acidic residues" evidence="9">
    <location>
        <begin position="1"/>
        <end position="13"/>
    </location>
</feature>
<dbReference type="InterPro" id="IPR027470">
    <property type="entry name" value="Cation_efflux_CTD"/>
</dbReference>
<dbReference type="SUPFAM" id="SSF161111">
    <property type="entry name" value="Cation efflux protein transmembrane domain-like"/>
    <property type="match status" value="1"/>
</dbReference>
<comment type="caution">
    <text evidence="13">The sequence shown here is derived from an EMBL/GenBank/DDBJ whole genome shotgun (WGS) entry which is preliminary data.</text>
</comment>
<keyword evidence="4 10" id="KW-0812">Transmembrane</keyword>
<sequence length="318" mass="33248">MIKADHKGHDHHNGAGQGHGHGHHHQHVAGSHGTAFAIAVVLNAGFVVAEAAASFISGSAALLADAGHNLGDVLSLLLAWGASVLAARPASKGFTYGLKSSSILAAIANAALLWVALGAVLIETLRRFWQPEEVNGWQMMAVAAIGIGINLASALLFARGSKSDLNLRAAFLHLMADAVVSASVVLAGLVIMLTGQDWIDPVASLIITVGLAWASWDLLKDAIKMGLLAVPGHIDEAAVREYLTALPGVRAVHDLHIWPMSTTEVAFTAHLVMPGGAPSDAFLADVARHLDERFGIHHATIQVETGVDDCRLHGAHAH</sequence>
<comment type="subcellular location">
    <subcellularLocation>
        <location evidence="1">Membrane</location>
        <topology evidence="1">Multi-pass membrane protein</topology>
    </subcellularLocation>
</comment>
<dbReference type="InterPro" id="IPR050681">
    <property type="entry name" value="CDF/SLC30A"/>
</dbReference>
<feature type="domain" description="Cation efflux protein transmembrane" evidence="11">
    <location>
        <begin position="38"/>
        <end position="224"/>
    </location>
</feature>
<organism evidence="13 14">
    <name type="scientific">Novosphingobium kunmingense</name>
    <dbReference type="NCBI Taxonomy" id="1211806"/>
    <lineage>
        <taxon>Bacteria</taxon>
        <taxon>Pseudomonadati</taxon>
        <taxon>Pseudomonadota</taxon>
        <taxon>Alphaproteobacteria</taxon>
        <taxon>Sphingomonadales</taxon>
        <taxon>Sphingomonadaceae</taxon>
        <taxon>Novosphingobium</taxon>
    </lineage>
</organism>
<evidence type="ECO:0000256" key="10">
    <source>
        <dbReference type="SAM" id="Phobius"/>
    </source>
</evidence>
<feature type="transmembrane region" description="Helical" evidence="10">
    <location>
        <begin position="103"/>
        <end position="125"/>
    </location>
</feature>
<evidence type="ECO:0000256" key="5">
    <source>
        <dbReference type="ARBA" id="ARBA00022906"/>
    </source>
</evidence>
<dbReference type="GO" id="GO:0005385">
    <property type="term" value="F:zinc ion transmembrane transporter activity"/>
    <property type="evidence" value="ECO:0007669"/>
    <property type="project" value="TreeGrafter"/>
</dbReference>
<evidence type="ECO:0000256" key="8">
    <source>
        <dbReference type="ARBA" id="ARBA00023136"/>
    </source>
</evidence>
<feature type="region of interest" description="Disordered" evidence="9">
    <location>
        <begin position="1"/>
        <end position="28"/>
    </location>
</feature>
<keyword evidence="8 10" id="KW-0472">Membrane</keyword>
<evidence type="ECO:0000256" key="1">
    <source>
        <dbReference type="ARBA" id="ARBA00004141"/>
    </source>
</evidence>
<proteinExistence type="inferred from homology"/>
<keyword evidence="5" id="KW-0862">Zinc</keyword>
<dbReference type="InterPro" id="IPR027469">
    <property type="entry name" value="Cation_efflux_TMD_sf"/>
</dbReference>
<protein>
    <submittedName>
        <fullName evidence="13">Cobalt-zinc-cadmium efflux system protein</fullName>
    </submittedName>
</protein>
<keyword evidence="6 10" id="KW-1133">Transmembrane helix</keyword>
<evidence type="ECO:0000259" key="12">
    <source>
        <dbReference type="Pfam" id="PF16916"/>
    </source>
</evidence>
<dbReference type="Pfam" id="PF16916">
    <property type="entry name" value="ZT_dimer"/>
    <property type="match status" value="1"/>
</dbReference>
<evidence type="ECO:0000256" key="4">
    <source>
        <dbReference type="ARBA" id="ARBA00022692"/>
    </source>
</evidence>
<dbReference type="PANTHER" id="PTHR11562">
    <property type="entry name" value="CATION EFFLUX PROTEIN/ ZINC TRANSPORTER"/>
    <property type="match status" value="1"/>
</dbReference>
<feature type="transmembrane region" description="Helical" evidence="10">
    <location>
        <begin position="170"/>
        <end position="192"/>
    </location>
</feature>
<feature type="domain" description="Cation efflux protein cytoplasmic" evidence="12">
    <location>
        <begin position="233"/>
        <end position="304"/>
    </location>
</feature>
<evidence type="ECO:0000256" key="7">
    <source>
        <dbReference type="ARBA" id="ARBA00023065"/>
    </source>
</evidence>
<keyword evidence="7" id="KW-0406">Ion transport</keyword>
<keyword evidence="14" id="KW-1185">Reference proteome</keyword>
<dbReference type="PANTHER" id="PTHR11562:SF17">
    <property type="entry name" value="RE54080P-RELATED"/>
    <property type="match status" value="1"/>
</dbReference>
<dbReference type="InterPro" id="IPR002524">
    <property type="entry name" value="Cation_efflux"/>
</dbReference>
<evidence type="ECO:0000256" key="9">
    <source>
        <dbReference type="SAM" id="MobiDB-lite"/>
    </source>
</evidence>
<gene>
    <name evidence="13" type="ORF">B0I00_1689</name>
</gene>
<dbReference type="EMBL" id="PHUF01000003">
    <property type="protein sequence ID" value="PKB19454.1"/>
    <property type="molecule type" value="Genomic_DNA"/>
</dbReference>
<dbReference type="SUPFAM" id="SSF160240">
    <property type="entry name" value="Cation efflux protein cytoplasmic domain-like"/>
    <property type="match status" value="1"/>
</dbReference>
<feature type="transmembrane region" description="Helical" evidence="10">
    <location>
        <begin position="198"/>
        <end position="219"/>
    </location>
</feature>
<evidence type="ECO:0000313" key="13">
    <source>
        <dbReference type="EMBL" id="PKB19454.1"/>
    </source>
</evidence>
<feature type="transmembrane region" description="Helical" evidence="10">
    <location>
        <begin position="137"/>
        <end position="158"/>
    </location>
</feature>
<accession>A0A2N0HKH6</accession>
<dbReference type="RefSeq" id="WP_100867165.1">
    <property type="nucleotide sequence ID" value="NZ_PHUF01000003.1"/>
</dbReference>
<evidence type="ECO:0000256" key="2">
    <source>
        <dbReference type="ARBA" id="ARBA00008873"/>
    </source>
</evidence>
<comment type="similarity">
    <text evidence="2">Belongs to the cation diffusion facilitator (CDF) transporter (TC 2.A.4) family. SLC30A subfamily.</text>
</comment>
<dbReference type="OrthoDB" id="9809646at2"/>
<dbReference type="Proteomes" id="UP000232587">
    <property type="component" value="Unassembled WGS sequence"/>
</dbReference>
<dbReference type="InterPro" id="IPR036837">
    <property type="entry name" value="Cation_efflux_CTD_sf"/>
</dbReference>
<evidence type="ECO:0000313" key="14">
    <source>
        <dbReference type="Proteomes" id="UP000232587"/>
    </source>
</evidence>
<feature type="transmembrane region" description="Helical" evidence="10">
    <location>
        <begin position="35"/>
        <end position="61"/>
    </location>
</feature>
<dbReference type="Pfam" id="PF01545">
    <property type="entry name" value="Cation_efflux"/>
    <property type="match status" value="1"/>
</dbReference>
<evidence type="ECO:0000259" key="11">
    <source>
        <dbReference type="Pfam" id="PF01545"/>
    </source>
</evidence>
<dbReference type="GO" id="GO:0005886">
    <property type="term" value="C:plasma membrane"/>
    <property type="evidence" value="ECO:0007669"/>
    <property type="project" value="TreeGrafter"/>
</dbReference>